<dbReference type="Gene3D" id="6.10.340.10">
    <property type="match status" value="1"/>
</dbReference>
<accession>A0A2R5EPA1</accession>
<organism evidence="8 9">
    <name type="scientific">Paenibacillus agaridevorans</name>
    <dbReference type="NCBI Taxonomy" id="171404"/>
    <lineage>
        <taxon>Bacteria</taxon>
        <taxon>Bacillati</taxon>
        <taxon>Bacillota</taxon>
        <taxon>Bacilli</taxon>
        <taxon>Bacillales</taxon>
        <taxon>Paenibacillaceae</taxon>
        <taxon>Paenibacillus</taxon>
    </lineage>
</organism>
<evidence type="ECO:0000256" key="3">
    <source>
        <dbReference type="ARBA" id="ARBA00022553"/>
    </source>
</evidence>
<comment type="caution">
    <text evidence="8">The sequence shown here is derived from an EMBL/GenBank/DDBJ whole genome shotgun (WGS) entry which is preliminary data.</text>
</comment>
<dbReference type="InterPro" id="IPR036890">
    <property type="entry name" value="HATPase_C_sf"/>
</dbReference>
<dbReference type="PANTHER" id="PTHR34220">
    <property type="entry name" value="SENSOR HISTIDINE KINASE YPDA"/>
    <property type="match status" value="1"/>
</dbReference>
<feature type="transmembrane region" description="Helical" evidence="6">
    <location>
        <begin position="289"/>
        <end position="313"/>
    </location>
</feature>
<evidence type="ECO:0000259" key="7">
    <source>
        <dbReference type="PROSITE" id="PS50885"/>
    </source>
</evidence>
<dbReference type="InterPro" id="IPR010559">
    <property type="entry name" value="Sig_transdc_His_kin_internal"/>
</dbReference>
<name>A0A2R5EPA1_9BACL</name>
<dbReference type="Pfam" id="PF06580">
    <property type="entry name" value="His_kinase"/>
    <property type="match status" value="1"/>
</dbReference>
<dbReference type="SUPFAM" id="SSF55874">
    <property type="entry name" value="ATPase domain of HSP90 chaperone/DNA topoisomerase II/histidine kinase"/>
    <property type="match status" value="1"/>
</dbReference>
<proteinExistence type="predicted"/>
<gene>
    <name evidence="8" type="ORF">PAT3040_03088</name>
</gene>
<keyword evidence="6" id="KW-1133">Transmembrane helix</keyword>
<dbReference type="Proteomes" id="UP000245202">
    <property type="component" value="Unassembled WGS sequence"/>
</dbReference>
<evidence type="ECO:0000313" key="9">
    <source>
        <dbReference type="Proteomes" id="UP000245202"/>
    </source>
</evidence>
<dbReference type="AlphaFoldDB" id="A0A2R5EPA1"/>
<dbReference type="GO" id="GO:0005886">
    <property type="term" value="C:plasma membrane"/>
    <property type="evidence" value="ECO:0007669"/>
    <property type="project" value="UniProtKB-SubCell"/>
</dbReference>
<keyword evidence="3" id="KW-0597">Phosphoprotein</keyword>
<evidence type="ECO:0000256" key="2">
    <source>
        <dbReference type="ARBA" id="ARBA00022475"/>
    </source>
</evidence>
<feature type="domain" description="HAMP" evidence="7">
    <location>
        <begin position="311"/>
        <end position="363"/>
    </location>
</feature>
<keyword evidence="9" id="KW-1185">Reference proteome</keyword>
<dbReference type="Gene3D" id="3.30.565.10">
    <property type="entry name" value="Histidine kinase-like ATPase, C-terminal domain"/>
    <property type="match status" value="1"/>
</dbReference>
<dbReference type="InterPro" id="IPR050640">
    <property type="entry name" value="Bact_2-comp_sensor_kinase"/>
</dbReference>
<sequence>MSIRRNLLSIGLYPKIVLIFMAAIIPILFIGSLIVIKGEAAIRREITNSLSSRVHFYVNELNSALEHIISLKREYVFDPDIQRFSTMSPIMTDYERRLEVLLMQKKMKTLKSSSPYIHDVGLFMVSEHKIIYPNRITYSIDEEKASVHRLLNRSSLPIFVWQNQLMLAERFPTGTYENSLPAYWIEISLNRGKIQSILSQMLTESGGNAILSDLEGSWLISGDDSNDPLQRQMAQLNQSYAEVSGQQVMTAADNRQYMAAFERLPELGIALTLYMPEEVVLKPLAGYQMWFRILIATAIVIILLYAYWIYLFLQRPLQRLVRAFRKVSEGSFDVQLQSKSRDEIDYFYEQFNQMVGTIQSLIHDVYEQDIRSQRAELKHLQAQINPHFLYNAYYRLHRMAQDEDTVNIKPYTRLLGDYLKYITRNAQEEAILRMEVDHARTYADILKMRFGNKLTIHWEELPAEWENRLVPRLIVQPIVENAFIHGVEELDEGGVLKFSVVASPHMISLIIEDNGDRLTDERLDELNRPENSLSDDIETTGMLNVHRRLILKFGPSYGLRISRSELGGMRVEINLPAAEEEEHESIADRR</sequence>
<dbReference type="EMBL" id="BDQX01000171">
    <property type="protein sequence ID" value="GBG08502.1"/>
    <property type="molecule type" value="Genomic_DNA"/>
</dbReference>
<dbReference type="SUPFAM" id="SSF158472">
    <property type="entry name" value="HAMP domain-like"/>
    <property type="match status" value="1"/>
</dbReference>
<protein>
    <submittedName>
        <fullName evidence="8">Two-component sensor histidine kinase</fullName>
    </submittedName>
</protein>
<evidence type="ECO:0000256" key="6">
    <source>
        <dbReference type="SAM" id="Phobius"/>
    </source>
</evidence>
<feature type="transmembrane region" description="Helical" evidence="6">
    <location>
        <begin position="12"/>
        <end position="36"/>
    </location>
</feature>
<reference evidence="8 9" key="1">
    <citation type="submission" date="2017-08" db="EMBL/GenBank/DDBJ databases">
        <title>Substantial Increase in Enzyme Production by Combined Drug-Resistance Mutations in Paenibacillus agaridevorans.</title>
        <authorList>
            <person name="Tanaka Y."/>
            <person name="Funane K."/>
            <person name="Hosaka T."/>
            <person name="Shiwa Y."/>
            <person name="Fujita N."/>
            <person name="Miyazaki T."/>
            <person name="Yoshikawa H."/>
            <person name="Murakami K."/>
            <person name="Kasahara K."/>
            <person name="Inaoka T."/>
            <person name="Hiraga Y."/>
            <person name="Ochi K."/>
        </authorList>
    </citation>
    <scope>NUCLEOTIDE SEQUENCE [LARGE SCALE GENOMIC DNA]</scope>
    <source>
        <strain evidence="8 9">T-3040</strain>
    </source>
</reference>
<keyword evidence="6" id="KW-0812">Transmembrane</keyword>
<keyword evidence="2" id="KW-1003">Cell membrane</keyword>
<keyword evidence="5 6" id="KW-0472">Membrane</keyword>
<dbReference type="InterPro" id="IPR003660">
    <property type="entry name" value="HAMP_dom"/>
</dbReference>
<dbReference type="PROSITE" id="PS50885">
    <property type="entry name" value="HAMP"/>
    <property type="match status" value="1"/>
</dbReference>
<dbReference type="RefSeq" id="WP_108993441.1">
    <property type="nucleotide sequence ID" value="NZ_BDQX01000171.1"/>
</dbReference>
<keyword evidence="4" id="KW-0808">Transferase</keyword>
<evidence type="ECO:0000313" key="8">
    <source>
        <dbReference type="EMBL" id="GBG08502.1"/>
    </source>
</evidence>
<dbReference type="Pfam" id="PF00672">
    <property type="entry name" value="HAMP"/>
    <property type="match status" value="1"/>
</dbReference>
<evidence type="ECO:0000256" key="5">
    <source>
        <dbReference type="ARBA" id="ARBA00023136"/>
    </source>
</evidence>
<dbReference type="CDD" id="cd06225">
    <property type="entry name" value="HAMP"/>
    <property type="match status" value="1"/>
</dbReference>
<evidence type="ECO:0000256" key="4">
    <source>
        <dbReference type="ARBA" id="ARBA00022679"/>
    </source>
</evidence>
<comment type="subcellular location">
    <subcellularLocation>
        <location evidence="1">Cell membrane</location>
        <topology evidence="1">Multi-pass membrane protein</topology>
    </subcellularLocation>
</comment>
<dbReference type="SMART" id="SM00304">
    <property type="entry name" value="HAMP"/>
    <property type="match status" value="1"/>
</dbReference>
<dbReference type="PANTHER" id="PTHR34220:SF7">
    <property type="entry name" value="SENSOR HISTIDINE KINASE YPDA"/>
    <property type="match status" value="1"/>
</dbReference>
<evidence type="ECO:0000256" key="1">
    <source>
        <dbReference type="ARBA" id="ARBA00004651"/>
    </source>
</evidence>
<dbReference type="GO" id="GO:0000155">
    <property type="term" value="F:phosphorelay sensor kinase activity"/>
    <property type="evidence" value="ECO:0007669"/>
    <property type="project" value="InterPro"/>
</dbReference>
<keyword evidence="8" id="KW-0418">Kinase</keyword>